<dbReference type="KEGG" id="ble:BleG1_1815"/>
<comment type="subcellular location">
    <subcellularLocation>
        <location evidence="1">Membrane</location>
        <topology evidence="1">Multi-pass membrane protein</topology>
    </subcellularLocation>
</comment>
<dbReference type="InterPro" id="IPR031312">
    <property type="entry name" value="Na/sul_symport_CS"/>
</dbReference>
<evidence type="ECO:0000256" key="3">
    <source>
        <dbReference type="ARBA" id="ARBA00020150"/>
    </source>
</evidence>
<protein>
    <recommendedName>
        <fullName evidence="3">Sodium-dependent dicarboxylate transporter SdcS</fullName>
    </recommendedName>
    <alternativeName>
        <fullName evidence="9">Na(+)/dicarboxylate symporter</fullName>
    </alternativeName>
</protein>
<feature type="transmembrane region" description="Helical" evidence="10">
    <location>
        <begin position="438"/>
        <end position="456"/>
    </location>
</feature>
<dbReference type="InterPro" id="IPR001898">
    <property type="entry name" value="SLC13A/DASS"/>
</dbReference>
<dbReference type="RefSeq" id="WP_038479711.1">
    <property type="nucleotide sequence ID" value="NZ_CP003923.1"/>
</dbReference>
<keyword evidence="12" id="KW-1185">Reference proteome</keyword>
<dbReference type="HOGENOM" id="CLU_005170_0_0_9"/>
<feature type="transmembrane region" description="Helical" evidence="10">
    <location>
        <begin position="407"/>
        <end position="426"/>
    </location>
</feature>
<keyword evidence="7 10" id="KW-1133">Transmembrane helix</keyword>
<dbReference type="GO" id="GO:0005886">
    <property type="term" value="C:plasma membrane"/>
    <property type="evidence" value="ECO:0007669"/>
    <property type="project" value="TreeGrafter"/>
</dbReference>
<keyword evidence="8 10" id="KW-0472">Membrane</keyword>
<sequence length="558" mass="61775">MKQLQLKKVWNWSWEKHDQVILMLNNIMKPLTFARNTYTTNYNQQEGVAQLSKEQGTPPEPQKRSYSTKQRIGLLLGPLLFLLIQLFFRPEGLEMAAISTLAITSWVATWWVTEAIPIPLASLLPVVLYPMTGALETEVAYAPYANHIIFLIMGGFVLALTMEKWGLHKRIALYIVGICGTSTNQIVLGFMAATGFLSMWISNTAATMLMVPMALALIQHVQKQMTSSNLIDTDTDSKNNIFGKVLLLAIAYAASVGGISTMVATPSNAIFVAIAEQLYDVQISYGQWMLFGVPTAVLFSLVIWFFLTRIAFKLPFKKLPGGNELLTSERRALGKMSIEEKIVLWVFIFTAFFWVTRSFLWIKFLPNLTDAVIAIVAALALCLIPAPSKPGKRMFDWETGKKLPWGIFLLYGCGLSLAAGFTQTGLSDYLGNQLTGLNVLPTFLVLVVVVAITVFMTELMSNGASATMLYPIMGSLAFAVGADPLTFMMAACLATSAAFMLPVSTPPNAVVFGTGYIRMGDMVRTGFFLNLFIIAVVPLLVYYFLPLTWNLDIHLFPY</sequence>
<feature type="transmembrane region" description="Helical" evidence="10">
    <location>
        <begin position="141"/>
        <end position="160"/>
    </location>
</feature>
<reference evidence="11 12" key="1">
    <citation type="journal article" date="2014" name="Gene">
        <title>A comparative genomic analysis of the alkalitolerant soil bacterium Bacillus lehensis G1.</title>
        <authorList>
            <person name="Noor Y.M."/>
            <person name="Samsulrizal N.H."/>
            <person name="Jema'on N.A."/>
            <person name="Low K.O."/>
            <person name="Ramli A.N."/>
            <person name="Alias N.I."/>
            <person name="Damis S.I."/>
            <person name="Fuzi S.F."/>
            <person name="Isa M.N."/>
            <person name="Murad A.M."/>
            <person name="Raih M.F."/>
            <person name="Bakar F.D."/>
            <person name="Najimudin N."/>
            <person name="Mahadi N.M."/>
            <person name="Illias R.M."/>
        </authorList>
    </citation>
    <scope>NUCLEOTIDE SEQUENCE [LARGE SCALE GENOMIC DNA]</scope>
    <source>
        <strain evidence="11 12">G1</strain>
    </source>
</reference>
<dbReference type="AlphaFoldDB" id="A0A060M1G6"/>
<feature type="transmembrane region" description="Helical" evidence="10">
    <location>
        <begin position="368"/>
        <end position="386"/>
    </location>
</feature>
<evidence type="ECO:0000256" key="4">
    <source>
        <dbReference type="ARBA" id="ARBA00022448"/>
    </source>
</evidence>
<gene>
    <name evidence="11" type="ORF">BleG1_1815</name>
</gene>
<organism evidence="11 12">
    <name type="scientific">Shouchella lehensis G1</name>
    <dbReference type="NCBI Taxonomy" id="1246626"/>
    <lineage>
        <taxon>Bacteria</taxon>
        <taxon>Bacillati</taxon>
        <taxon>Bacillota</taxon>
        <taxon>Bacilli</taxon>
        <taxon>Bacillales</taxon>
        <taxon>Bacillaceae</taxon>
        <taxon>Shouchella</taxon>
    </lineage>
</organism>
<dbReference type="eggNOG" id="COG0471">
    <property type="taxonomic scope" value="Bacteria"/>
</dbReference>
<evidence type="ECO:0000256" key="6">
    <source>
        <dbReference type="ARBA" id="ARBA00022847"/>
    </source>
</evidence>
<dbReference type="Pfam" id="PF00939">
    <property type="entry name" value="Na_sulph_symp"/>
    <property type="match status" value="1"/>
</dbReference>
<evidence type="ECO:0000256" key="7">
    <source>
        <dbReference type="ARBA" id="ARBA00022989"/>
    </source>
</evidence>
<name>A0A060M1G6_9BACI</name>
<feature type="transmembrane region" description="Helical" evidence="10">
    <location>
        <begin position="199"/>
        <end position="218"/>
    </location>
</feature>
<comment type="similarity">
    <text evidence="2">Belongs to the SLC13A/DASS transporter (TC 2.A.47) family. NADC subfamily.</text>
</comment>
<dbReference type="EMBL" id="CP003923">
    <property type="protein sequence ID" value="AIC94393.1"/>
    <property type="molecule type" value="Genomic_DNA"/>
</dbReference>
<dbReference type="Proteomes" id="UP000027142">
    <property type="component" value="Chromosome"/>
</dbReference>
<feature type="transmembrane region" description="Helical" evidence="10">
    <location>
        <begin position="172"/>
        <end position="193"/>
    </location>
</feature>
<evidence type="ECO:0000256" key="5">
    <source>
        <dbReference type="ARBA" id="ARBA00022692"/>
    </source>
</evidence>
<keyword evidence="5 10" id="KW-0812">Transmembrane</keyword>
<keyword evidence="4" id="KW-0813">Transport</keyword>
<evidence type="ECO:0000313" key="12">
    <source>
        <dbReference type="Proteomes" id="UP000027142"/>
    </source>
</evidence>
<dbReference type="OrthoDB" id="9766267at2"/>
<dbReference type="GO" id="GO:0015293">
    <property type="term" value="F:symporter activity"/>
    <property type="evidence" value="ECO:0007669"/>
    <property type="project" value="UniProtKB-KW"/>
</dbReference>
<feature type="transmembrane region" description="Helical" evidence="10">
    <location>
        <begin position="526"/>
        <end position="545"/>
    </location>
</feature>
<dbReference type="GO" id="GO:0015141">
    <property type="term" value="F:succinate transmembrane transporter activity"/>
    <property type="evidence" value="ECO:0007669"/>
    <property type="project" value="UniProtKB-ARBA"/>
</dbReference>
<evidence type="ECO:0000256" key="2">
    <source>
        <dbReference type="ARBA" id="ARBA00006772"/>
    </source>
</evidence>
<dbReference type="PATRIC" id="fig|1246626.3.peg.1809"/>
<dbReference type="CDD" id="cd01115">
    <property type="entry name" value="SLC13_permease"/>
    <property type="match status" value="1"/>
</dbReference>
<dbReference type="PROSITE" id="PS01271">
    <property type="entry name" value="NA_SULFATE"/>
    <property type="match status" value="1"/>
</dbReference>
<evidence type="ECO:0000313" key="11">
    <source>
        <dbReference type="EMBL" id="AIC94393.1"/>
    </source>
</evidence>
<proteinExistence type="inferred from homology"/>
<keyword evidence="6" id="KW-0769">Symport</keyword>
<dbReference type="PANTHER" id="PTHR10283:SF82">
    <property type="entry name" value="SOLUTE CARRIER FAMILY 13 MEMBER 2"/>
    <property type="match status" value="1"/>
</dbReference>
<feature type="transmembrane region" description="Helical" evidence="10">
    <location>
        <begin position="285"/>
        <end position="307"/>
    </location>
</feature>
<evidence type="ECO:0000256" key="9">
    <source>
        <dbReference type="ARBA" id="ARBA00031174"/>
    </source>
</evidence>
<accession>A0A060M1G6</accession>
<evidence type="ECO:0000256" key="8">
    <source>
        <dbReference type="ARBA" id="ARBA00023136"/>
    </source>
</evidence>
<feature type="transmembrane region" description="Helical" evidence="10">
    <location>
        <begin position="463"/>
        <end position="481"/>
    </location>
</feature>
<dbReference type="NCBIfam" id="TIGR00785">
    <property type="entry name" value="dass"/>
    <property type="match status" value="1"/>
</dbReference>
<dbReference type="PANTHER" id="PTHR10283">
    <property type="entry name" value="SOLUTE CARRIER FAMILY 13 MEMBER"/>
    <property type="match status" value="1"/>
</dbReference>
<feature type="transmembrane region" description="Helical" evidence="10">
    <location>
        <begin position="342"/>
        <end position="362"/>
    </location>
</feature>
<evidence type="ECO:0000256" key="10">
    <source>
        <dbReference type="SAM" id="Phobius"/>
    </source>
</evidence>
<dbReference type="STRING" id="1246626.BleG1_1815"/>
<feature type="transmembrane region" description="Helical" evidence="10">
    <location>
        <begin position="245"/>
        <end position="265"/>
    </location>
</feature>
<evidence type="ECO:0000256" key="1">
    <source>
        <dbReference type="ARBA" id="ARBA00004141"/>
    </source>
</evidence>
<feature type="transmembrane region" description="Helical" evidence="10">
    <location>
        <begin position="72"/>
        <end position="89"/>
    </location>
</feature>